<evidence type="ECO:0000313" key="2">
    <source>
        <dbReference type="EMBL" id="KJA10624.1"/>
    </source>
</evidence>
<keyword evidence="3" id="KW-1185">Reference proteome</keyword>
<keyword evidence="1" id="KW-1133">Transmembrane helix</keyword>
<dbReference type="AlphaFoldDB" id="A0A0D7K9E0"/>
<feature type="transmembrane region" description="Helical" evidence="1">
    <location>
        <begin position="47"/>
        <end position="64"/>
    </location>
</feature>
<keyword evidence="1" id="KW-0812">Transmembrane</keyword>
<name>A0A0D7K9E0_9BURK</name>
<dbReference type="EMBL" id="JXYQ01000030">
    <property type="protein sequence ID" value="KJA10624.1"/>
    <property type="molecule type" value="Genomic_DNA"/>
</dbReference>
<dbReference type="RefSeq" id="WP_044397959.1">
    <property type="nucleotide sequence ID" value="NZ_DAMBBS010000002.1"/>
</dbReference>
<feature type="transmembrane region" description="Helical" evidence="1">
    <location>
        <begin position="76"/>
        <end position="95"/>
    </location>
</feature>
<proteinExistence type="predicted"/>
<gene>
    <name evidence="2" type="ORF">RP29_10095</name>
</gene>
<feature type="transmembrane region" description="Helical" evidence="1">
    <location>
        <begin position="24"/>
        <end position="40"/>
    </location>
</feature>
<dbReference type="STRING" id="80878.RP29_10095"/>
<reference evidence="2 3" key="1">
    <citation type="submission" date="2014-12" db="EMBL/GenBank/DDBJ databases">
        <title>Isolation of bacteria from lake water.</title>
        <authorList>
            <person name="Sheng K.-Y."/>
            <person name="Chin P.-S."/>
            <person name="Chan K.-G."/>
            <person name="Tan G.S."/>
        </authorList>
    </citation>
    <scope>NUCLEOTIDE SEQUENCE [LARGE SCALE GENOMIC DNA]</scope>
    <source>
        <strain evidence="2 3">KY4</strain>
    </source>
</reference>
<evidence type="ECO:0000256" key="1">
    <source>
        <dbReference type="SAM" id="Phobius"/>
    </source>
</evidence>
<dbReference type="PATRIC" id="fig|80878.5.peg.1672"/>
<organism evidence="2 3">
    <name type="scientific">Acidovorax temperans</name>
    <dbReference type="NCBI Taxonomy" id="80878"/>
    <lineage>
        <taxon>Bacteria</taxon>
        <taxon>Pseudomonadati</taxon>
        <taxon>Pseudomonadota</taxon>
        <taxon>Betaproteobacteria</taxon>
        <taxon>Burkholderiales</taxon>
        <taxon>Comamonadaceae</taxon>
        <taxon>Acidovorax</taxon>
    </lineage>
</organism>
<protein>
    <submittedName>
        <fullName evidence="2">Response regulator</fullName>
    </submittedName>
</protein>
<dbReference type="Proteomes" id="UP000032566">
    <property type="component" value="Unassembled WGS sequence"/>
</dbReference>
<comment type="caution">
    <text evidence="2">The sequence shown here is derived from an EMBL/GenBank/DDBJ whole genome shotgun (WGS) entry which is preliminary data.</text>
</comment>
<sequence length="104" mass="11840">MPTLVAVLTLVALLKLSNVDMPRWHLAFWFGVLVGAALMGHMPRLHAVGHGLLSFIQAWVYFVLLDRTDNRLDRVWHWLILIGGFGLIIMARMLIDIRAYGISF</sequence>
<evidence type="ECO:0000313" key="3">
    <source>
        <dbReference type="Proteomes" id="UP000032566"/>
    </source>
</evidence>
<keyword evidence="1" id="KW-0472">Membrane</keyword>
<accession>A0A0D7K9E0</accession>
<dbReference type="OrthoDB" id="8855997at2"/>